<dbReference type="Pfam" id="PF13877">
    <property type="entry name" value="RPAP3_C"/>
    <property type="match status" value="1"/>
</dbReference>
<organism evidence="14 15">
    <name type="scientific">Triparma columacea</name>
    <dbReference type="NCBI Taxonomy" id="722753"/>
    <lineage>
        <taxon>Eukaryota</taxon>
        <taxon>Sar</taxon>
        <taxon>Stramenopiles</taxon>
        <taxon>Ochrophyta</taxon>
        <taxon>Bolidophyceae</taxon>
        <taxon>Parmales</taxon>
        <taxon>Triparmaceae</taxon>
        <taxon>Triparma</taxon>
    </lineage>
</organism>
<dbReference type="OrthoDB" id="447931at2759"/>
<sequence>MSDFLSSLPVNPSSTPSSSAVSSTGALNVALLAKEVKQGLQEEKTYKAVDTMKKKAIHTSQTYEEFKNFVACAEQKPLDRGEMESLKETKGSWTQQKTRHALNLKKSKRSSKKEKRGVVSKKFPVVGPKTGMEFDRDWRRHCDTEERRWRYLNLAGPGALGGIWKTEVDAGIMGKVLETVKWAWDQRDVKGGEGRSVEGEGKGAGGGGGEGTASPVVATVTPSVVSDYLHMLTGCGRFSLNVNFLDDKQVKVVKELIQVLKDEGIEGTEGLEEKWK</sequence>
<comment type="subunit">
    <text evidence="4">Homodimer.</text>
</comment>
<dbReference type="InterPro" id="IPR031733">
    <property type="entry name" value="Dynein_attach_N"/>
</dbReference>
<evidence type="ECO:0000256" key="6">
    <source>
        <dbReference type="ARBA" id="ARBA00022794"/>
    </source>
</evidence>
<feature type="compositionally biased region" description="Basic and acidic residues" evidence="11">
    <location>
        <begin position="191"/>
        <end position="201"/>
    </location>
</feature>
<proteinExistence type="inferred from homology"/>
<evidence type="ECO:0000256" key="3">
    <source>
        <dbReference type="ARBA" id="ARBA00004496"/>
    </source>
</evidence>
<dbReference type="AlphaFoldDB" id="A0A9W7G4A1"/>
<keyword evidence="15" id="KW-1185">Reference proteome</keyword>
<comment type="similarity">
    <text evidence="10">Belongs to the DNAAF19/PR46b family.</text>
</comment>
<feature type="domain" description="RNA-polymerase II-associated protein 3-like C-terminal" evidence="12">
    <location>
        <begin position="128"/>
        <end position="249"/>
    </location>
</feature>
<feature type="region of interest" description="Disordered" evidence="11">
    <location>
        <begin position="1"/>
        <end position="22"/>
    </location>
</feature>
<accession>A0A9W7G4A1</accession>
<gene>
    <name evidence="14" type="ORF">TrCOL_g5788</name>
</gene>
<dbReference type="GO" id="GO:0003351">
    <property type="term" value="P:epithelial cilium movement involved in extracellular fluid movement"/>
    <property type="evidence" value="ECO:0007669"/>
    <property type="project" value="TreeGrafter"/>
</dbReference>
<reference evidence="15" key="1">
    <citation type="journal article" date="2023" name="Commun. Biol.">
        <title>Genome analysis of Parmales, the sister group of diatoms, reveals the evolutionary specialization of diatoms from phago-mixotrophs to photoautotrophs.</title>
        <authorList>
            <person name="Ban H."/>
            <person name="Sato S."/>
            <person name="Yoshikawa S."/>
            <person name="Yamada K."/>
            <person name="Nakamura Y."/>
            <person name="Ichinomiya M."/>
            <person name="Sato N."/>
            <person name="Blanc-Mathieu R."/>
            <person name="Endo H."/>
            <person name="Kuwata A."/>
            <person name="Ogata H."/>
        </authorList>
    </citation>
    <scope>NUCLEOTIDE SEQUENCE [LARGE SCALE GENOMIC DNA]</scope>
</reference>
<evidence type="ECO:0000256" key="4">
    <source>
        <dbReference type="ARBA" id="ARBA00011738"/>
    </source>
</evidence>
<keyword evidence="8" id="KW-0969">Cilium</keyword>
<evidence type="ECO:0000256" key="5">
    <source>
        <dbReference type="ARBA" id="ARBA00022490"/>
    </source>
</evidence>
<feature type="region of interest" description="Disordered" evidence="11">
    <location>
        <begin position="86"/>
        <end position="118"/>
    </location>
</feature>
<feature type="compositionally biased region" description="Gly residues" evidence="11">
    <location>
        <begin position="202"/>
        <end position="211"/>
    </location>
</feature>
<dbReference type="GO" id="GO:0007368">
    <property type="term" value="P:determination of left/right symmetry"/>
    <property type="evidence" value="ECO:0007669"/>
    <property type="project" value="TreeGrafter"/>
</dbReference>
<evidence type="ECO:0000256" key="8">
    <source>
        <dbReference type="ARBA" id="ARBA00023069"/>
    </source>
</evidence>
<evidence type="ECO:0000256" key="1">
    <source>
        <dbReference type="ARBA" id="ARBA00004048"/>
    </source>
</evidence>
<evidence type="ECO:0000313" key="14">
    <source>
        <dbReference type="EMBL" id="GMI31507.1"/>
    </source>
</evidence>
<dbReference type="PANTHER" id="PTHR28572:SF1">
    <property type="entry name" value="COILED-COIL DOMAIN-CONTAINING PROTEIN 103"/>
    <property type="match status" value="1"/>
</dbReference>
<dbReference type="GO" id="GO:0031514">
    <property type="term" value="C:motile cilium"/>
    <property type="evidence" value="ECO:0007669"/>
    <property type="project" value="UniProtKB-SubCell"/>
</dbReference>
<protein>
    <recommendedName>
        <fullName evidence="16">Coiled-coil domain-containing protein 103</fullName>
    </recommendedName>
</protein>
<dbReference type="InterPro" id="IPR042422">
    <property type="entry name" value="CC103"/>
</dbReference>
<dbReference type="Proteomes" id="UP001165065">
    <property type="component" value="Unassembled WGS sequence"/>
</dbReference>
<evidence type="ECO:0000259" key="13">
    <source>
        <dbReference type="Pfam" id="PF15867"/>
    </source>
</evidence>
<dbReference type="GO" id="GO:0036159">
    <property type="term" value="P:inner dynein arm assembly"/>
    <property type="evidence" value="ECO:0007669"/>
    <property type="project" value="TreeGrafter"/>
</dbReference>
<feature type="region of interest" description="Disordered" evidence="11">
    <location>
        <begin position="191"/>
        <end position="214"/>
    </location>
</feature>
<evidence type="ECO:0000313" key="15">
    <source>
        <dbReference type="Proteomes" id="UP001165065"/>
    </source>
</evidence>
<dbReference type="PANTHER" id="PTHR28572">
    <property type="entry name" value="COILED-COIL DOMAIN-CONTAINING PROTEIN 103"/>
    <property type="match status" value="1"/>
</dbReference>
<evidence type="ECO:0000256" key="2">
    <source>
        <dbReference type="ARBA" id="ARBA00004230"/>
    </source>
</evidence>
<evidence type="ECO:0000256" key="10">
    <source>
        <dbReference type="ARBA" id="ARBA00049986"/>
    </source>
</evidence>
<evidence type="ECO:0000256" key="11">
    <source>
        <dbReference type="SAM" id="MobiDB-lite"/>
    </source>
</evidence>
<evidence type="ECO:0000259" key="12">
    <source>
        <dbReference type="Pfam" id="PF13877"/>
    </source>
</evidence>
<keyword evidence="6" id="KW-0970">Cilium biogenesis/degradation</keyword>
<evidence type="ECO:0000256" key="9">
    <source>
        <dbReference type="ARBA" id="ARBA00023273"/>
    </source>
</evidence>
<comment type="subcellular location">
    <subcellularLocation>
        <location evidence="2">Cell projection</location>
        <location evidence="2">Cilium</location>
        <location evidence="2">Flagellum</location>
    </subcellularLocation>
    <subcellularLocation>
        <location evidence="3">Cytoplasm</location>
    </subcellularLocation>
</comment>
<keyword evidence="9" id="KW-0966">Cell projection</keyword>
<keyword evidence="5" id="KW-0963">Cytoplasm</keyword>
<evidence type="ECO:0000256" key="7">
    <source>
        <dbReference type="ARBA" id="ARBA00022846"/>
    </source>
</evidence>
<dbReference type="GO" id="GO:0036157">
    <property type="term" value="C:outer dynein arm"/>
    <property type="evidence" value="ECO:0007669"/>
    <property type="project" value="InterPro"/>
</dbReference>
<name>A0A9W7G4A1_9STRA</name>
<dbReference type="GO" id="GO:0005576">
    <property type="term" value="C:extracellular region"/>
    <property type="evidence" value="ECO:0007669"/>
    <property type="project" value="GOC"/>
</dbReference>
<keyword evidence="7" id="KW-0282">Flagellum</keyword>
<feature type="domain" description="Dynein attachment factor N-terminal" evidence="13">
    <location>
        <begin position="28"/>
        <end position="93"/>
    </location>
</feature>
<evidence type="ECO:0008006" key="16">
    <source>
        <dbReference type="Google" id="ProtNLM"/>
    </source>
</evidence>
<feature type="compositionally biased region" description="Basic residues" evidence="11">
    <location>
        <begin position="97"/>
        <end position="118"/>
    </location>
</feature>
<comment type="caution">
    <text evidence="14">The sequence shown here is derived from an EMBL/GenBank/DDBJ whole genome shotgun (WGS) entry which is preliminary data.</text>
</comment>
<dbReference type="Pfam" id="PF15867">
    <property type="entry name" value="Dynein_attach_N"/>
    <property type="match status" value="1"/>
</dbReference>
<comment type="function">
    <text evidence="1">Dynein-attachment factor required for cilia motility.</text>
</comment>
<dbReference type="InterPro" id="IPR025986">
    <property type="entry name" value="RPAP3-like_C"/>
</dbReference>
<dbReference type="EMBL" id="BRYA01000744">
    <property type="protein sequence ID" value="GMI31507.1"/>
    <property type="molecule type" value="Genomic_DNA"/>
</dbReference>